<dbReference type="InterPro" id="IPR029149">
    <property type="entry name" value="Creatin/AminoP/Spt16_N"/>
</dbReference>
<dbReference type="InterPro" id="IPR032416">
    <property type="entry name" value="Peptidase_M24_C"/>
</dbReference>
<dbReference type="RefSeq" id="WP_113287950.1">
    <property type="nucleotide sequence ID" value="NZ_QNTQ01000002.1"/>
</dbReference>
<dbReference type="InterPro" id="IPR033740">
    <property type="entry name" value="Pept_M24B"/>
</dbReference>
<dbReference type="InterPro" id="IPR050422">
    <property type="entry name" value="X-Pro_aminopeptidase_P"/>
</dbReference>
<keyword evidence="8" id="KW-1185">Reference proteome</keyword>
<dbReference type="PANTHER" id="PTHR43763:SF6">
    <property type="entry name" value="XAA-PRO AMINOPEPTIDASE 1"/>
    <property type="match status" value="1"/>
</dbReference>
<keyword evidence="3" id="KW-0378">Hydrolase</keyword>
<dbReference type="Gene3D" id="3.90.230.10">
    <property type="entry name" value="Creatinase/methionine aminopeptidase superfamily"/>
    <property type="match status" value="1"/>
</dbReference>
<feature type="domain" description="Peptidase M24 C-terminal" evidence="6">
    <location>
        <begin position="538"/>
        <end position="598"/>
    </location>
</feature>
<feature type="domain" description="Peptidase M24" evidence="4">
    <location>
        <begin position="317"/>
        <end position="527"/>
    </location>
</feature>
<reference evidence="7 8" key="1">
    <citation type="submission" date="2018-07" db="EMBL/GenBank/DDBJ databases">
        <title>Rhodosalinus sp. strain E84T genomic sequence and assembly.</title>
        <authorList>
            <person name="Liu Z.-W."/>
            <person name="Lu D.-C."/>
        </authorList>
    </citation>
    <scope>NUCLEOTIDE SEQUENCE [LARGE SCALE GENOMIC DNA]</scope>
    <source>
        <strain evidence="7 8">E84</strain>
    </source>
</reference>
<evidence type="ECO:0000256" key="1">
    <source>
        <dbReference type="ARBA" id="ARBA00008766"/>
    </source>
</evidence>
<evidence type="ECO:0000313" key="8">
    <source>
        <dbReference type="Proteomes" id="UP000253370"/>
    </source>
</evidence>
<dbReference type="PANTHER" id="PTHR43763">
    <property type="entry name" value="XAA-PRO AMINOPEPTIDASE 1"/>
    <property type="match status" value="1"/>
</dbReference>
<dbReference type="EMBL" id="QNTQ01000002">
    <property type="protein sequence ID" value="RBI87102.1"/>
    <property type="molecule type" value="Genomic_DNA"/>
</dbReference>
<evidence type="ECO:0000256" key="3">
    <source>
        <dbReference type="ARBA" id="ARBA00022801"/>
    </source>
</evidence>
<comment type="similarity">
    <text evidence="1">Belongs to the peptidase M24B family.</text>
</comment>
<dbReference type="InterPro" id="IPR036005">
    <property type="entry name" value="Creatinase/aminopeptidase-like"/>
</dbReference>
<dbReference type="InterPro" id="IPR000994">
    <property type="entry name" value="Pept_M24"/>
</dbReference>
<keyword evidence="2" id="KW-0479">Metal-binding</keyword>
<name>A0A365UCK2_9RHOB</name>
<dbReference type="Proteomes" id="UP000253370">
    <property type="component" value="Unassembled WGS sequence"/>
</dbReference>
<organism evidence="7 8">
    <name type="scientific">Rhodosalinus halophilus</name>
    <dbReference type="NCBI Taxonomy" id="2259333"/>
    <lineage>
        <taxon>Bacteria</taxon>
        <taxon>Pseudomonadati</taxon>
        <taxon>Pseudomonadota</taxon>
        <taxon>Alphaproteobacteria</taxon>
        <taxon>Rhodobacterales</taxon>
        <taxon>Paracoccaceae</taxon>
        <taxon>Rhodosalinus</taxon>
    </lineage>
</organism>
<dbReference type="Pfam" id="PF01321">
    <property type="entry name" value="Creatinase_N"/>
    <property type="match status" value="1"/>
</dbReference>
<evidence type="ECO:0000259" key="4">
    <source>
        <dbReference type="Pfam" id="PF00557"/>
    </source>
</evidence>
<dbReference type="GO" id="GO:0070006">
    <property type="term" value="F:metalloaminopeptidase activity"/>
    <property type="evidence" value="ECO:0007669"/>
    <property type="project" value="InterPro"/>
</dbReference>
<dbReference type="Pfam" id="PF16189">
    <property type="entry name" value="Creatinase_N_2"/>
    <property type="match status" value="1"/>
</dbReference>
<dbReference type="SUPFAM" id="SSF55920">
    <property type="entry name" value="Creatinase/aminopeptidase"/>
    <property type="match status" value="1"/>
</dbReference>
<dbReference type="OrthoDB" id="9806388at2"/>
<feature type="domain" description="Creatinase N-terminal" evidence="5">
    <location>
        <begin position="17"/>
        <end position="152"/>
    </location>
</feature>
<dbReference type="Pfam" id="PF16188">
    <property type="entry name" value="Peptidase_M24_C"/>
    <property type="match status" value="1"/>
</dbReference>
<evidence type="ECO:0000313" key="7">
    <source>
        <dbReference type="EMBL" id="RBI87102.1"/>
    </source>
</evidence>
<sequence>MFQSFKATSRPEQGPPRLRLLREEMAREGLDGFLVPRADAHQGEYVAPHDERLAWLTGFTGSAGFCAVLQEEAGVFVDGRYRVQVRDQVAAAFTPVDWPGTKLGPWLRARLPHGGAVGFDPWLHTVEEIETLEAALDRSGVHLLPSPNLVDRIWEDQPDPPAGEVTAHPVELAGEAATQKRARLGEALHEKGEAAAVLTLPDSICWLLNIRGADVPRIPVAQGFAILHADGSVDLFMTEAKLHAVRDHLGPGVRCAPPDAFAEALGALEGRIRIDAASAPLAALRALEHGPAEPVRGRDPCLLPKACKNATERKGAEAAHLRDGAAVVEFLCWLDAQAPGSVTEIAAATKLEDCRRAHPELRDIAFDTIAGSGPNGAIVHYRVTEETDRALGAGELFLVDSGGQYPDGTTDITRTVPVGPAGEEERAAYTRVLQGLITISRLRWPRGLAGRDLDALARMPLWLAGQDYAHGTGHGVGSYLSVHEGPQRLARTGEVPLEPGMILSNEPGFYREGAYGIRLENLIVVEEAPPLPGGTVGEMLRFQTLTYVPFDRRLIVAEMLTAPERAWLDAYHALCRRKLAERLAPRARDWLTTATAPI</sequence>
<comment type="caution">
    <text evidence="7">The sequence shown here is derived from an EMBL/GenBank/DDBJ whole genome shotgun (WGS) entry which is preliminary data.</text>
</comment>
<dbReference type="Gene3D" id="3.40.350.10">
    <property type="entry name" value="Creatinase/prolidase N-terminal domain"/>
    <property type="match status" value="2"/>
</dbReference>
<protein>
    <submittedName>
        <fullName evidence="7">Aminopeptidase P family protein</fullName>
    </submittedName>
</protein>
<evidence type="ECO:0000259" key="6">
    <source>
        <dbReference type="Pfam" id="PF16188"/>
    </source>
</evidence>
<dbReference type="Pfam" id="PF00557">
    <property type="entry name" value="Peptidase_M24"/>
    <property type="match status" value="1"/>
</dbReference>
<keyword evidence="7" id="KW-0645">Protease</keyword>
<dbReference type="GO" id="GO:0005737">
    <property type="term" value="C:cytoplasm"/>
    <property type="evidence" value="ECO:0007669"/>
    <property type="project" value="UniProtKB-ARBA"/>
</dbReference>
<dbReference type="FunFam" id="3.90.230.10:FF:000009">
    <property type="entry name" value="xaa-Pro aminopeptidase 2"/>
    <property type="match status" value="1"/>
</dbReference>
<dbReference type="CDD" id="cd01085">
    <property type="entry name" value="APP"/>
    <property type="match status" value="1"/>
</dbReference>
<proteinExistence type="inferred from homology"/>
<dbReference type="InterPro" id="IPR000587">
    <property type="entry name" value="Creatinase_N"/>
</dbReference>
<accession>A0A365UCK2</accession>
<evidence type="ECO:0000259" key="5">
    <source>
        <dbReference type="Pfam" id="PF01321"/>
    </source>
</evidence>
<gene>
    <name evidence="7" type="ORF">DRV85_02965</name>
</gene>
<dbReference type="SUPFAM" id="SSF53092">
    <property type="entry name" value="Creatinase/prolidase N-terminal domain"/>
    <property type="match status" value="1"/>
</dbReference>
<dbReference type="AlphaFoldDB" id="A0A365UCK2"/>
<evidence type="ECO:0000256" key="2">
    <source>
        <dbReference type="ARBA" id="ARBA00022723"/>
    </source>
</evidence>
<keyword evidence="7" id="KW-0031">Aminopeptidase</keyword>
<dbReference type="GO" id="GO:0046872">
    <property type="term" value="F:metal ion binding"/>
    <property type="evidence" value="ECO:0007669"/>
    <property type="project" value="UniProtKB-KW"/>
</dbReference>